<evidence type="ECO:0000313" key="3">
    <source>
        <dbReference type="Proteomes" id="UP001056855"/>
    </source>
</evidence>
<geneLocation type="plasmid" evidence="2 3">
    <name>unnamed1</name>
</geneLocation>
<name>A0A9E7NES8_9EURY</name>
<keyword evidence="2" id="KW-0614">Plasmid</keyword>
<evidence type="ECO:0000259" key="1">
    <source>
        <dbReference type="Pfam" id="PF07883"/>
    </source>
</evidence>
<proteinExistence type="predicted"/>
<evidence type="ECO:0000313" key="2">
    <source>
        <dbReference type="EMBL" id="UTF55733.1"/>
    </source>
</evidence>
<dbReference type="PANTHER" id="PTHR40112:SF1">
    <property type="entry name" value="H2HPP ISOMERASE"/>
    <property type="match status" value="1"/>
</dbReference>
<dbReference type="GeneID" id="73292132"/>
<accession>A0A9E7NES8</accession>
<feature type="domain" description="Cupin type-2" evidence="1">
    <location>
        <begin position="33"/>
        <end position="102"/>
    </location>
</feature>
<dbReference type="EMBL" id="CP100356">
    <property type="protein sequence ID" value="UTF55733.1"/>
    <property type="molecule type" value="Genomic_DNA"/>
</dbReference>
<gene>
    <name evidence="2" type="ORF">NGM29_18760</name>
</gene>
<keyword evidence="3" id="KW-1185">Reference proteome</keyword>
<dbReference type="InterPro" id="IPR013096">
    <property type="entry name" value="Cupin_2"/>
</dbReference>
<dbReference type="Pfam" id="PF07883">
    <property type="entry name" value="Cupin_2"/>
    <property type="match status" value="1"/>
</dbReference>
<reference evidence="2" key="1">
    <citation type="submission" date="2022-06" db="EMBL/GenBank/DDBJ databases">
        <title>Diverse halophilic archaea isolated from saline environments.</title>
        <authorList>
            <person name="Cui H.-L."/>
        </authorList>
    </citation>
    <scope>NUCLEOTIDE SEQUENCE</scope>
    <source>
        <strain evidence="2">WLHS1</strain>
        <plasmid evidence="2">unnamed1</plasmid>
    </source>
</reference>
<dbReference type="KEGG" id="sawl:NGM29_18760"/>
<dbReference type="Gene3D" id="2.60.120.10">
    <property type="entry name" value="Jelly Rolls"/>
    <property type="match status" value="1"/>
</dbReference>
<dbReference type="InterPro" id="IPR052535">
    <property type="entry name" value="Bacilysin_H2HPP_isomerase"/>
</dbReference>
<dbReference type="InterPro" id="IPR011051">
    <property type="entry name" value="RmlC_Cupin_sf"/>
</dbReference>
<dbReference type="PANTHER" id="PTHR40112">
    <property type="entry name" value="H2HPP ISOMERASE"/>
    <property type="match status" value="1"/>
</dbReference>
<sequence length="114" mass="12757">MDLVTGDPSEEVEVKPGVYLSQLAAGNEMSIQHVRIEPDGRVPEHSHHYEQLGFVYQGEQTFILEDGEEVTAGPGESYWLKSHEVHAAENQGDEEMLAIDVFSPPRHSPDWAED</sequence>
<dbReference type="SUPFAM" id="SSF51182">
    <property type="entry name" value="RmlC-like cupins"/>
    <property type="match status" value="1"/>
</dbReference>
<dbReference type="InterPro" id="IPR014710">
    <property type="entry name" value="RmlC-like_jellyroll"/>
</dbReference>
<dbReference type="AlphaFoldDB" id="A0A9E7NES8"/>
<protein>
    <submittedName>
        <fullName evidence="2">Cupin domain-containing protein</fullName>
    </submittedName>
</protein>
<dbReference type="Proteomes" id="UP001056855">
    <property type="component" value="Plasmid unnamed1"/>
</dbReference>
<dbReference type="RefSeq" id="WP_254161062.1">
    <property type="nucleotide sequence ID" value="NZ_CP100356.1"/>
</dbReference>
<organism evidence="2 3">
    <name type="scientific">Natronosalvus rutilus</name>
    <dbReference type="NCBI Taxonomy" id="2953753"/>
    <lineage>
        <taxon>Archaea</taxon>
        <taxon>Methanobacteriati</taxon>
        <taxon>Methanobacteriota</taxon>
        <taxon>Stenosarchaea group</taxon>
        <taxon>Halobacteria</taxon>
        <taxon>Halobacteriales</taxon>
        <taxon>Natrialbaceae</taxon>
        <taxon>Natronosalvus</taxon>
    </lineage>
</organism>